<evidence type="ECO:0000256" key="1">
    <source>
        <dbReference type="PROSITE-ProRule" id="PRU00042"/>
    </source>
</evidence>
<reference evidence="4" key="1">
    <citation type="submission" date="2023-03" db="EMBL/GenBank/DDBJ databases">
        <title>Massive genome expansion in bonnet fungi (Mycena s.s.) driven by repeated elements and novel gene families across ecological guilds.</title>
        <authorList>
            <consortium name="Lawrence Berkeley National Laboratory"/>
            <person name="Harder C.B."/>
            <person name="Miyauchi S."/>
            <person name="Viragh M."/>
            <person name="Kuo A."/>
            <person name="Thoen E."/>
            <person name="Andreopoulos B."/>
            <person name="Lu D."/>
            <person name="Skrede I."/>
            <person name="Drula E."/>
            <person name="Henrissat B."/>
            <person name="Morin E."/>
            <person name="Kohler A."/>
            <person name="Barry K."/>
            <person name="LaButti K."/>
            <person name="Morin E."/>
            <person name="Salamov A."/>
            <person name="Lipzen A."/>
            <person name="Mereny Z."/>
            <person name="Hegedus B."/>
            <person name="Baldrian P."/>
            <person name="Stursova M."/>
            <person name="Weitz H."/>
            <person name="Taylor A."/>
            <person name="Grigoriev I.V."/>
            <person name="Nagy L.G."/>
            <person name="Martin F."/>
            <person name="Kauserud H."/>
        </authorList>
    </citation>
    <scope>NUCLEOTIDE SEQUENCE</scope>
    <source>
        <strain evidence="4">9144</strain>
    </source>
</reference>
<dbReference type="Proteomes" id="UP001219525">
    <property type="component" value="Unassembled WGS sequence"/>
</dbReference>
<dbReference type="AlphaFoldDB" id="A0AAD6V099"/>
<feature type="compositionally biased region" description="Basic residues" evidence="2">
    <location>
        <begin position="458"/>
        <end position="469"/>
    </location>
</feature>
<evidence type="ECO:0000256" key="2">
    <source>
        <dbReference type="SAM" id="MobiDB-lite"/>
    </source>
</evidence>
<dbReference type="InterPro" id="IPR013087">
    <property type="entry name" value="Znf_C2H2_type"/>
</dbReference>
<dbReference type="GO" id="GO:0008270">
    <property type="term" value="F:zinc ion binding"/>
    <property type="evidence" value="ECO:0007669"/>
    <property type="project" value="UniProtKB-KW"/>
</dbReference>
<dbReference type="PROSITE" id="PS00028">
    <property type="entry name" value="ZINC_FINGER_C2H2_1"/>
    <property type="match status" value="1"/>
</dbReference>
<keyword evidence="1" id="KW-0862">Zinc</keyword>
<feature type="domain" description="C2H2-type" evidence="3">
    <location>
        <begin position="270"/>
        <end position="300"/>
    </location>
</feature>
<accession>A0AAD6V099</accession>
<evidence type="ECO:0000313" key="4">
    <source>
        <dbReference type="EMBL" id="KAJ7198867.1"/>
    </source>
</evidence>
<protein>
    <recommendedName>
        <fullName evidence="3">C2H2-type domain-containing protein</fullName>
    </recommendedName>
</protein>
<name>A0AAD6V099_9AGAR</name>
<evidence type="ECO:0000313" key="5">
    <source>
        <dbReference type="Proteomes" id="UP001219525"/>
    </source>
</evidence>
<keyword evidence="5" id="KW-1185">Reference proteome</keyword>
<feature type="compositionally biased region" description="Basic and acidic residues" evidence="2">
    <location>
        <begin position="479"/>
        <end position="488"/>
    </location>
</feature>
<dbReference type="EMBL" id="JARJCW010000071">
    <property type="protein sequence ID" value="KAJ7198867.1"/>
    <property type="molecule type" value="Genomic_DNA"/>
</dbReference>
<feature type="compositionally biased region" description="Pro residues" evidence="2">
    <location>
        <begin position="624"/>
        <end position="641"/>
    </location>
</feature>
<comment type="caution">
    <text evidence="4">The sequence shown here is derived from an EMBL/GenBank/DDBJ whole genome shotgun (WGS) entry which is preliminary data.</text>
</comment>
<feature type="region of interest" description="Disordered" evidence="2">
    <location>
        <begin position="610"/>
        <end position="641"/>
    </location>
</feature>
<proteinExistence type="predicted"/>
<keyword evidence="1" id="KW-0863">Zinc-finger</keyword>
<feature type="region of interest" description="Disordered" evidence="2">
    <location>
        <begin position="458"/>
        <end position="499"/>
    </location>
</feature>
<dbReference type="PROSITE" id="PS50157">
    <property type="entry name" value="ZINC_FINGER_C2H2_2"/>
    <property type="match status" value="1"/>
</dbReference>
<gene>
    <name evidence="4" type="ORF">GGX14DRAFT_401813</name>
</gene>
<organism evidence="4 5">
    <name type="scientific">Mycena pura</name>
    <dbReference type="NCBI Taxonomy" id="153505"/>
    <lineage>
        <taxon>Eukaryota</taxon>
        <taxon>Fungi</taxon>
        <taxon>Dikarya</taxon>
        <taxon>Basidiomycota</taxon>
        <taxon>Agaricomycotina</taxon>
        <taxon>Agaricomycetes</taxon>
        <taxon>Agaricomycetidae</taxon>
        <taxon>Agaricales</taxon>
        <taxon>Marasmiineae</taxon>
        <taxon>Mycenaceae</taxon>
        <taxon>Mycena</taxon>
    </lineage>
</organism>
<keyword evidence="1" id="KW-0479">Metal-binding</keyword>
<evidence type="ECO:0000259" key="3">
    <source>
        <dbReference type="PROSITE" id="PS50157"/>
    </source>
</evidence>
<sequence length="808" mass="88392">MRFCQAALSMSAGRDEAAPRVVTGPMLVKLEKIPAVAAAAEALELAIEEADREPLDEPQDPLLVVKLQELQREYNSVRKTELYWLLKDERGYFFDDKARRQAVGESLSDLHFADPEWFSNRREAPIDMALMAEAGEALDTTQLLAPNPPTIKDLYLQAVAAAEPYIGLSPLRLPVVDSSSAFLECIFSDLGSDMHEQRLRACELFAALPDQPTRQFYPNEGAGADGNCIVCHKPFPTAEVGSPVVHAHSCARQAQQTAANEALDVFYSQRACLWKGCGHTFSSAFELVAHVGRLHSGRCQWRLGDGTTCGKIYSGTESHRYTHGLCPSKGALVTYCYHCHQWIWSLGVDGAESDFVEHHYERHFQELLGDYSVRGLEETELPLVGVEVTTEHVIAPNNLRFDDRPNYQRPGCGARRFTKDTLVLHLVTRHCVPLFGTIPAPPHVARLLLQPAKKKRAAVSRAVPKKKRMAPTSENDGDTLFKKPRLQEDANTSVCSNSNGKKRVMEVGTALVSGRRKHPRSVLASQQADNLALFEAEADTRIAHLFSFSSAKSAAPQSSSLLPLVAASAHPALFISDLPAPLSSDAVALPSSTPVLPSVSLPPLDPYPSPAPTPVLPSMSLPPVEDPLPPPTPTPTILPAPPVAPLPSLEEFCRGRGIDERTQNRLTKLEYEPGQPLEDLHALPEEDWKEFTLPLLRALDFVRGNENCDEKEKNAGAHYNTLVGTLGVLVWDDLATSRPPVSLLFRYPLATAQLSSSCVRGGAAEAGRVGWRARGRAVSRGGRALGDGSGADVERFPMASLTMHRYMI</sequence>
<feature type="compositionally biased region" description="Polar residues" evidence="2">
    <location>
        <begin position="489"/>
        <end position="499"/>
    </location>
</feature>